<evidence type="ECO:0000259" key="3">
    <source>
        <dbReference type="Pfam" id="PF00881"/>
    </source>
</evidence>
<keyword evidence="5" id="KW-1185">Reference proteome</keyword>
<keyword evidence="2" id="KW-0560">Oxidoreductase</keyword>
<organism evidence="4 5">
    <name type="scientific">Congzhengia minquanensis</name>
    <dbReference type="NCBI Taxonomy" id="2763657"/>
    <lineage>
        <taxon>Bacteria</taxon>
        <taxon>Bacillati</taxon>
        <taxon>Bacillota</taxon>
        <taxon>Clostridia</taxon>
        <taxon>Eubacteriales</taxon>
        <taxon>Oscillospiraceae</taxon>
        <taxon>Congzhengia</taxon>
    </lineage>
</organism>
<dbReference type="PANTHER" id="PTHR43673">
    <property type="entry name" value="NAD(P)H NITROREDUCTASE YDGI-RELATED"/>
    <property type="match status" value="1"/>
</dbReference>
<dbReference type="Proteomes" id="UP000611762">
    <property type="component" value="Unassembled WGS sequence"/>
</dbReference>
<gene>
    <name evidence="4" type="ORF">H8698_00165</name>
</gene>
<sequence length="190" mass="21355">MYVKDLIKNRRTVRKFCQRKIPEKLLISYIESARLAPSGANMQPLKYMLIHNQQCVEELLQHVKWAAYLKGSYLPDANEIPTAFIAIFKDKTVASSTAEFDAGAAVMSMNLAAEEDGVGCCIMGAIDRTEICRILGAPDNLELLYMVALGYKKEHPVCSELEHDDVKYFLDGETLTVPKRKLSEVLINII</sequence>
<dbReference type="Pfam" id="PF00881">
    <property type="entry name" value="Nitroreductase"/>
    <property type="match status" value="1"/>
</dbReference>
<comment type="caution">
    <text evidence="4">The sequence shown here is derived from an EMBL/GenBank/DDBJ whole genome shotgun (WGS) entry which is preliminary data.</text>
</comment>
<evidence type="ECO:0000313" key="5">
    <source>
        <dbReference type="Proteomes" id="UP000611762"/>
    </source>
</evidence>
<dbReference type="AlphaFoldDB" id="A0A926DID1"/>
<reference evidence="4" key="1">
    <citation type="submission" date="2020-08" db="EMBL/GenBank/DDBJ databases">
        <title>Genome public.</title>
        <authorList>
            <person name="Liu C."/>
            <person name="Sun Q."/>
        </authorList>
    </citation>
    <scope>NUCLEOTIDE SEQUENCE</scope>
    <source>
        <strain evidence="4">H8</strain>
    </source>
</reference>
<dbReference type="EMBL" id="JACRSU010000001">
    <property type="protein sequence ID" value="MBC8539393.1"/>
    <property type="molecule type" value="Genomic_DNA"/>
</dbReference>
<evidence type="ECO:0000256" key="1">
    <source>
        <dbReference type="ARBA" id="ARBA00007118"/>
    </source>
</evidence>
<protein>
    <submittedName>
        <fullName evidence="4">Nitroreductase family protein</fullName>
    </submittedName>
</protein>
<dbReference type="CDD" id="cd02062">
    <property type="entry name" value="Nitro_FMN_reductase"/>
    <property type="match status" value="1"/>
</dbReference>
<dbReference type="SUPFAM" id="SSF55469">
    <property type="entry name" value="FMN-dependent nitroreductase-like"/>
    <property type="match status" value="1"/>
</dbReference>
<feature type="domain" description="Nitroreductase" evidence="3">
    <location>
        <begin position="7"/>
        <end position="151"/>
    </location>
</feature>
<dbReference type="InterPro" id="IPR000415">
    <property type="entry name" value="Nitroreductase-like"/>
</dbReference>
<dbReference type="Gene3D" id="3.40.109.10">
    <property type="entry name" value="NADH Oxidase"/>
    <property type="match status" value="1"/>
</dbReference>
<accession>A0A926DID1</accession>
<evidence type="ECO:0000313" key="4">
    <source>
        <dbReference type="EMBL" id="MBC8539393.1"/>
    </source>
</evidence>
<dbReference type="GO" id="GO:0016491">
    <property type="term" value="F:oxidoreductase activity"/>
    <property type="evidence" value="ECO:0007669"/>
    <property type="project" value="UniProtKB-KW"/>
</dbReference>
<dbReference type="InterPro" id="IPR029479">
    <property type="entry name" value="Nitroreductase"/>
</dbReference>
<proteinExistence type="inferred from homology"/>
<evidence type="ECO:0000256" key="2">
    <source>
        <dbReference type="ARBA" id="ARBA00023002"/>
    </source>
</evidence>
<name>A0A926DID1_9FIRM</name>
<dbReference type="RefSeq" id="WP_249310479.1">
    <property type="nucleotide sequence ID" value="NZ_JACRSU010000001.1"/>
</dbReference>
<comment type="similarity">
    <text evidence="1">Belongs to the nitroreductase family.</text>
</comment>
<dbReference type="PANTHER" id="PTHR43673:SF10">
    <property type="entry name" value="NADH DEHYDROGENASE_NAD(P)H NITROREDUCTASE XCC3605-RELATED"/>
    <property type="match status" value="1"/>
</dbReference>